<dbReference type="InterPro" id="IPR053134">
    <property type="entry name" value="RNA-dir_DNA_polymerase"/>
</dbReference>
<dbReference type="Gene3D" id="3.30.70.270">
    <property type="match status" value="1"/>
</dbReference>
<comment type="caution">
    <text evidence="3">The sequence shown here is derived from an EMBL/GenBank/DDBJ whole genome shotgun (WGS) entry which is preliminary data.</text>
</comment>
<sequence>MSSPELLPEKPFHGRDCLRHDRNGMASLHVKEASFPPEHTAHRLHLLLCRLRNPPYPSLQACHMQRVPLWMPAQTYKTLQQLNFALLSFHATTTTGNESNPTNNHLQSHDLQHYPLTTTIPRAHCPLPRLDTSTANPTTFTTSNCLKKTHSTPAITTILRHSYYHDPPTTPVFSKLDISDRLPPLRVLDPPGLNSKATIYFTTLFGKVSFLDVELRSASLYFWTFWIFDMSTMPLPLPAFSLLAIAIRTWRLFGRLEEHCLHSVPRYHTILYDFRFILHSILAIQQAIRAHIDSSISIFESKGGARGGRGGQGVNRGGQRGGGFMGPGGRGGIGGRQQRASPPPPQPPPGLTGPRPVSHTQSSKWIAPRIVADQAIQAQRQQQAHLNRHQGNFCPRSDTWPQDYDINTHRTFIARDRAAMTRHVRHRNRRIAQERIDAGLLHEPPAINPPFNLRHLNWENNFSSVLALPTIFVINQHLGRTTPEAAWPEPHEQKYEGDERIATDPLHGRFLPHPRVPGNGTVNWQQRSFVPQQMLENFHYPIPDENEILLRSHRVDELEVSDEIGAELIGEDLMERLDELWEEEEEGSLLALCQHLQYLHASSRGPHGRSGSRAGNEGYHADGYPWITAGGKKYISYAKAKKICPKVFALDKDLKVDFMAIASLNRITITDAYPMPLQGDVLSAVHGAKFISTIDMKAFFHQWLVKQEDRHKLSMVSHRGQEAYNVAVMGYKNVPPYVQRQIDRILRTEGVNGFAKAFVDDIVIYSLTLNEHLEHLDRVFSAVDQNQLTILITNIRPRETPGERSVTKHMQSGLGKFARMICSRGTK</sequence>
<dbReference type="CDD" id="cd01647">
    <property type="entry name" value="RT_LTR"/>
    <property type="match status" value="1"/>
</dbReference>
<evidence type="ECO:0000259" key="2">
    <source>
        <dbReference type="Pfam" id="PF00078"/>
    </source>
</evidence>
<organism evidence="3 4">
    <name type="scientific">Pseudocercospora musae</name>
    <dbReference type="NCBI Taxonomy" id="113226"/>
    <lineage>
        <taxon>Eukaryota</taxon>
        <taxon>Fungi</taxon>
        <taxon>Dikarya</taxon>
        <taxon>Ascomycota</taxon>
        <taxon>Pezizomycotina</taxon>
        <taxon>Dothideomycetes</taxon>
        <taxon>Dothideomycetidae</taxon>
        <taxon>Mycosphaerellales</taxon>
        <taxon>Mycosphaerellaceae</taxon>
        <taxon>Pseudocercospora</taxon>
    </lineage>
</organism>
<dbReference type="OrthoDB" id="5305306at2759"/>
<proteinExistence type="predicted"/>
<dbReference type="STRING" id="113226.A0A139IFZ0"/>
<feature type="domain" description="Reverse transcriptase" evidence="2">
    <location>
        <begin position="673"/>
        <end position="790"/>
    </location>
</feature>
<feature type="compositionally biased region" description="Gly residues" evidence="1">
    <location>
        <begin position="304"/>
        <end position="335"/>
    </location>
</feature>
<dbReference type="PANTHER" id="PTHR24559">
    <property type="entry name" value="TRANSPOSON TY3-I GAG-POL POLYPROTEIN"/>
    <property type="match status" value="1"/>
</dbReference>
<keyword evidence="4" id="KW-1185">Reference proteome</keyword>
<gene>
    <name evidence="3" type="ORF">AC579_4976</name>
</gene>
<dbReference type="InterPro" id="IPR043128">
    <property type="entry name" value="Rev_trsase/Diguanyl_cyclase"/>
</dbReference>
<reference evidence="3 4" key="1">
    <citation type="submission" date="2015-07" db="EMBL/GenBank/DDBJ databases">
        <title>Comparative genomics of the Sigatoka disease complex on banana suggests a link between parallel evolutionary changes in Pseudocercospora fijiensis and Pseudocercospora eumusae and increased virulence on the banana host.</title>
        <authorList>
            <person name="Chang T.-C."/>
            <person name="Salvucci A."/>
            <person name="Crous P.W."/>
            <person name="Stergiopoulos I."/>
        </authorList>
    </citation>
    <scope>NUCLEOTIDE SEQUENCE [LARGE SCALE GENOMIC DNA]</scope>
    <source>
        <strain evidence="3 4">CBS 116634</strain>
    </source>
</reference>
<evidence type="ECO:0000313" key="3">
    <source>
        <dbReference type="EMBL" id="KXT13633.1"/>
    </source>
</evidence>
<name>A0A139IFZ0_9PEZI</name>
<accession>A0A139IFZ0</accession>
<dbReference type="SUPFAM" id="SSF56672">
    <property type="entry name" value="DNA/RNA polymerases"/>
    <property type="match status" value="1"/>
</dbReference>
<dbReference type="PANTHER" id="PTHR24559:SF444">
    <property type="entry name" value="REVERSE TRANSCRIPTASE DOMAIN-CONTAINING PROTEIN"/>
    <property type="match status" value="1"/>
</dbReference>
<dbReference type="AlphaFoldDB" id="A0A139IFZ0"/>
<evidence type="ECO:0000313" key="4">
    <source>
        <dbReference type="Proteomes" id="UP000073492"/>
    </source>
</evidence>
<dbReference type="EMBL" id="LFZO01000108">
    <property type="protein sequence ID" value="KXT13633.1"/>
    <property type="molecule type" value="Genomic_DNA"/>
</dbReference>
<dbReference type="InterPro" id="IPR000477">
    <property type="entry name" value="RT_dom"/>
</dbReference>
<dbReference type="Gene3D" id="3.10.10.10">
    <property type="entry name" value="HIV Type 1 Reverse Transcriptase, subunit A, domain 1"/>
    <property type="match status" value="1"/>
</dbReference>
<feature type="compositionally biased region" description="Pro residues" evidence="1">
    <location>
        <begin position="341"/>
        <end position="351"/>
    </location>
</feature>
<dbReference type="InterPro" id="IPR043502">
    <property type="entry name" value="DNA/RNA_pol_sf"/>
</dbReference>
<feature type="region of interest" description="Disordered" evidence="1">
    <location>
        <begin position="303"/>
        <end position="362"/>
    </location>
</feature>
<dbReference type="Pfam" id="PF00078">
    <property type="entry name" value="RVT_1"/>
    <property type="match status" value="1"/>
</dbReference>
<dbReference type="Proteomes" id="UP000073492">
    <property type="component" value="Unassembled WGS sequence"/>
</dbReference>
<evidence type="ECO:0000256" key="1">
    <source>
        <dbReference type="SAM" id="MobiDB-lite"/>
    </source>
</evidence>
<protein>
    <recommendedName>
        <fullName evidence="2">Reverse transcriptase domain-containing protein</fullName>
    </recommendedName>
</protein>